<name>G2Q5V8_THET4</name>
<dbReference type="GeneID" id="11508930"/>
<dbReference type="Gene3D" id="2.60.120.1160">
    <property type="match status" value="1"/>
</dbReference>
<protein>
    <recommendedName>
        <fullName evidence="2">Glycoside hydrolase 131 catalytic N-terminal domain-containing protein</fullName>
    </recommendedName>
</protein>
<dbReference type="PANTHER" id="PTHR34612:SF4">
    <property type="entry name" value="GLYCOSIDE HYDROLASE 131 CATALYTIC N-TERMINAL DOMAIN-CONTAINING PROTEIN"/>
    <property type="match status" value="1"/>
</dbReference>
<reference evidence="3 4" key="1">
    <citation type="journal article" date="2011" name="Nat. Biotechnol.">
        <title>Comparative genomic analysis of the thermophilic biomass-degrading fungi Myceliophthora thermophila and Thielavia terrestris.</title>
        <authorList>
            <person name="Berka R.M."/>
            <person name="Grigoriev I.V."/>
            <person name="Otillar R."/>
            <person name="Salamov A."/>
            <person name="Grimwood J."/>
            <person name="Reid I."/>
            <person name="Ishmael N."/>
            <person name="John T."/>
            <person name="Darmond C."/>
            <person name="Moisan M.-C."/>
            <person name="Henrissat B."/>
            <person name="Coutinho P.M."/>
            <person name="Lombard V."/>
            <person name="Natvig D.O."/>
            <person name="Lindquist E."/>
            <person name="Schmutz J."/>
            <person name="Lucas S."/>
            <person name="Harris P."/>
            <person name="Powlowski J."/>
            <person name="Bellemare A."/>
            <person name="Taylor D."/>
            <person name="Butler G."/>
            <person name="de Vries R.P."/>
            <person name="Allijn I.E."/>
            <person name="van den Brink J."/>
            <person name="Ushinsky S."/>
            <person name="Storms R."/>
            <person name="Powell A.J."/>
            <person name="Paulsen I.T."/>
            <person name="Elbourne L.D.H."/>
            <person name="Baker S.E."/>
            <person name="Magnuson J."/>
            <person name="LaBoissiere S."/>
            <person name="Clutterbuck A.J."/>
            <person name="Martinez D."/>
            <person name="Wogulis M."/>
            <person name="de Leon A.L."/>
            <person name="Rey M.W."/>
            <person name="Tsang A."/>
        </authorList>
    </citation>
    <scope>NUCLEOTIDE SEQUENCE [LARGE SCALE GENOMIC DNA]</scope>
    <source>
        <strain evidence="4">ATCC 42464 / BCRC 31852 / DSM 1799</strain>
    </source>
</reference>
<dbReference type="RefSeq" id="XP_003659079.1">
    <property type="nucleotide sequence ID" value="XM_003659031.1"/>
</dbReference>
<keyword evidence="1" id="KW-0732">Signal</keyword>
<dbReference type="VEuPathDB" id="FungiDB:MYCTH_2295704"/>
<dbReference type="InParanoid" id="G2Q5V8"/>
<proteinExistence type="predicted"/>
<dbReference type="OrthoDB" id="5283326at2759"/>
<dbReference type="EMBL" id="CP003002">
    <property type="protein sequence ID" value="AEO53834.1"/>
    <property type="molecule type" value="Genomic_DNA"/>
</dbReference>
<dbReference type="Pfam" id="PF18271">
    <property type="entry name" value="GH131_N"/>
    <property type="match status" value="1"/>
</dbReference>
<keyword evidence="4" id="KW-1185">Reference proteome</keyword>
<evidence type="ECO:0000256" key="1">
    <source>
        <dbReference type="SAM" id="SignalP"/>
    </source>
</evidence>
<dbReference type="STRING" id="573729.G2Q5V8"/>
<dbReference type="Proteomes" id="UP000007322">
    <property type="component" value="Chromosome 1"/>
</dbReference>
<evidence type="ECO:0000313" key="3">
    <source>
        <dbReference type="EMBL" id="AEO53834.1"/>
    </source>
</evidence>
<dbReference type="InterPro" id="IPR041524">
    <property type="entry name" value="GH131_N"/>
</dbReference>
<dbReference type="KEGG" id="mtm:MYCTH_2295704"/>
<dbReference type="HOGENOM" id="CLU_063723_0_0_1"/>
<dbReference type="PANTHER" id="PTHR34612">
    <property type="entry name" value="GH131_N DOMAIN-CONTAINING PROTEIN"/>
    <property type="match status" value="1"/>
</dbReference>
<evidence type="ECO:0000313" key="4">
    <source>
        <dbReference type="Proteomes" id="UP000007322"/>
    </source>
</evidence>
<dbReference type="eggNOG" id="ENOG502SHCH">
    <property type="taxonomic scope" value="Eukaryota"/>
</dbReference>
<feature type="domain" description="Glycoside hydrolase 131 catalytic N-terminal" evidence="2">
    <location>
        <begin position="38"/>
        <end position="289"/>
    </location>
</feature>
<feature type="signal peptide" evidence="1">
    <location>
        <begin position="1"/>
        <end position="19"/>
    </location>
</feature>
<sequence length="293" mass="31963">MHSTTTLLSLLSAAAAANGASLPRDSVCGAAAEIQCPIVFDGRVSADAQPTDFDSASTSIFNPDYVKGNNLKWSDILQFPDAGTTHFDNETHKPFEVTLSDESIFQSQQGFRRAGLQFNGDTNNGSPGSQGVKTIHFSVKIDPQRGLNLSHEYILVWHEAADYSANQFNFETGTIIGQEGLPKDTYKVLNRNNQQIWSTPILEDQWQNFAITLDFNQNTLQVYYSEADEPLESVTDVVSNNNAGEGQYQIGLLKKPTGTDDVVNSGYQESGIDEGLIYGSLFVEDSANGCVSL</sequence>
<organism evidence="3 4">
    <name type="scientific">Thermothelomyces thermophilus (strain ATCC 42464 / BCRC 31852 / DSM 1799)</name>
    <name type="common">Sporotrichum thermophile</name>
    <dbReference type="NCBI Taxonomy" id="573729"/>
    <lineage>
        <taxon>Eukaryota</taxon>
        <taxon>Fungi</taxon>
        <taxon>Dikarya</taxon>
        <taxon>Ascomycota</taxon>
        <taxon>Pezizomycotina</taxon>
        <taxon>Sordariomycetes</taxon>
        <taxon>Sordariomycetidae</taxon>
        <taxon>Sordariales</taxon>
        <taxon>Chaetomiaceae</taxon>
        <taxon>Thermothelomyces</taxon>
    </lineage>
</organism>
<accession>G2Q5V8</accession>
<dbReference type="OMA" id="THEYLNV"/>
<feature type="chain" id="PRO_5003435290" description="Glycoside hydrolase 131 catalytic N-terminal domain-containing protein" evidence="1">
    <location>
        <begin position="20"/>
        <end position="293"/>
    </location>
</feature>
<evidence type="ECO:0000259" key="2">
    <source>
        <dbReference type="Pfam" id="PF18271"/>
    </source>
</evidence>
<gene>
    <name evidence="3" type="ORF">MYCTH_2295704</name>
</gene>
<dbReference type="AlphaFoldDB" id="G2Q5V8"/>